<dbReference type="Proteomes" id="UP000291343">
    <property type="component" value="Unassembled WGS sequence"/>
</dbReference>
<keyword evidence="3" id="KW-0227">DNA damage</keyword>
<dbReference type="OrthoDB" id="1872155at2759"/>
<gene>
    <name evidence="7" type="ORF">LSTR_LSTR005565</name>
</gene>
<dbReference type="Gene3D" id="1.10.20.10">
    <property type="entry name" value="Histone, subunit A"/>
    <property type="match status" value="1"/>
</dbReference>
<dbReference type="InterPro" id="IPR009072">
    <property type="entry name" value="Histone-fold"/>
</dbReference>
<evidence type="ECO:0000313" key="7">
    <source>
        <dbReference type="EMBL" id="RZF38204.1"/>
    </source>
</evidence>
<evidence type="ECO:0000256" key="1">
    <source>
        <dbReference type="ARBA" id="ARBA00006612"/>
    </source>
</evidence>
<dbReference type="GO" id="GO:0071821">
    <property type="term" value="C:FANCM-MHF complex"/>
    <property type="evidence" value="ECO:0007669"/>
    <property type="project" value="InterPro"/>
</dbReference>
<comment type="caution">
    <text evidence="7">The sequence shown here is derived from an EMBL/GenBank/DDBJ whole genome shotgun (WGS) entry which is preliminary data.</text>
</comment>
<evidence type="ECO:0000256" key="5">
    <source>
        <dbReference type="ARBA" id="ARBA00023204"/>
    </source>
</evidence>
<dbReference type="GO" id="GO:0031297">
    <property type="term" value="P:replication fork processing"/>
    <property type="evidence" value="ECO:0007669"/>
    <property type="project" value="TreeGrafter"/>
</dbReference>
<keyword evidence="4" id="KW-0238">DNA-binding</keyword>
<comment type="similarity">
    <text evidence="1">Belongs to the TAF9 family. CENP-S/MHF1 subfamily.</text>
</comment>
<protein>
    <recommendedName>
        <fullName evidence="2">Centromere protein S</fullName>
    </recommendedName>
</protein>
<keyword evidence="8" id="KW-1185">Reference proteome</keyword>
<dbReference type="GO" id="GO:0046982">
    <property type="term" value="F:protein heterodimerization activity"/>
    <property type="evidence" value="ECO:0007669"/>
    <property type="project" value="InterPro"/>
</dbReference>
<dbReference type="InterPro" id="IPR029003">
    <property type="entry name" value="CENP-S/Mhf1"/>
</dbReference>
<proteinExistence type="inferred from homology"/>
<evidence type="ECO:0000256" key="4">
    <source>
        <dbReference type="ARBA" id="ARBA00023125"/>
    </source>
</evidence>
<dbReference type="PANTHER" id="PTHR22980">
    <property type="entry name" value="CORTISTATIN"/>
    <property type="match status" value="1"/>
</dbReference>
<keyword evidence="5" id="KW-0234">DNA repair</keyword>
<dbReference type="GO" id="GO:0003677">
    <property type="term" value="F:DNA binding"/>
    <property type="evidence" value="ECO:0007669"/>
    <property type="project" value="UniProtKB-KW"/>
</dbReference>
<dbReference type="STRING" id="195883.A0A482WXG7"/>
<dbReference type="GO" id="GO:0006281">
    <property type="term" value="P:DNA repair"/>
    <property type="evidence" value="ECO:0007669"/>
    <property type="project" value="UniProtKB-KW"/>
</dbReference>
<evidence type="ECO:0000256" key="6">
    <source>
        <dbReference type="SAM" id="MobiDB-lite"/>
    </source>
</evidence>
<dbReference type="EMBL" id="QKKF02022802">
    <property type="protein sequence ID" value="RZF38204.1"/>
    <property type="molecule type" value="Genomic_DNA"/>
</dbReference>
<evidence type="ECO:0000313" key="8">
    <source>
        <dbReference type="Proteomes" id="UP000291343"/>
    </source>
</evidence>
<dbReference type="SUPFAM" id="SSF47113">
    <property type="entry name" value="Histone-fold"/>
    <property type="match status" value="1"/>
</dbReference>
<dbReference type="GO" id="GO:0003682">
    <property type="term" value="F:chromatin binding"/>
    <property type="evidence" value="ECO:0007669"/>
    <property type="project" value="TreeGrafter"/>
</dbReference>
<dbReference type="PANTHER" id="PTHR22980:SF0">
    <property type="entry name" value="CENTROMERE PROTEIN S"/>
    <property type="match status" value="1"/>
</dbReference>
<evidence type="ECO:0000256" key="2">
    <source>
        <dbReference type="ARBA" id="ARBA00016400"/>
    </source>
</evidence>
<reference evidence="7 8" key="1">
    <citation type="journal article" date="2017" name="Gigascience">
        <title>Genome sequence of the small brown planthopper, Laodelphax striatellus.</title>
        <authorList>
            <person name="Zhu J."/>
            <person name="Jiang F."/>
            <person name="Wang X."/>
            <person name="Yang P."/>
            <person name="Bao Y."/>
            <person name="Zhao W."/>
            <person name="Wang W."/>
            <person name="Lu H."/>
            <person name="Wang Q."/>
            <person name="Cui N."/>
            <person name="Li J."/>
            <person name="Chen X."/>
            <person name="Luo L."/>
            <person name="Yu J."/>
            <person name="Kang L."/>
            <person name="Cui F."/>
        </authorList>
    </citation>
    <scope>NUCLEOTIDE SEQUENCE [LARGE SCALE GENOMIC DNA]</scope>
    <source>
        <strain evidence="7">Lst14</strain>
    </source>
</reference>
<evidence type="ECO:0000256" key="3">
    <source>
        <dbReference type="ARBA" id="ARBA00022763"/>
    </source>
</evidence>
<accession>A0A482WXG7</accession>
<dbReference type="CDD" id="cd22919">
    <property type="entry name" value="HFD_CENP-S"/>
    <property type="match status" value="1"/>
</dbReference>
<feature type="region of interest" description="Disordered" evidence="6">
    <location>
        <begin position="105"/>
        <end position="129"/>
    </location>
</feature>
<feature type="compositionally biased region" description="Polar residues" evidence="6">
    <location>
        <begin position="114"/>
        <end position="123"/>
    </location>
</feature>
<dbReference type="SMR" id="A0A482WXG7"/>
<dbReference type="AlphaFoldDB" id="A0A482WXG7"/>
<sequence length="129" mass="14883">MTDNPDLLTTEEKLKLSLYHTVSKICHRTGQDNSVVGEFTFSKDANELISELIWKKLESFALDLELFAKNRKQSTINIEDIRLLVRKNPSMREHVDNMIMVNGLEKKQRVSRTAEPSTFSTDPKQSEEN</sequence>
<name>A0A482WXG7_LAOST</name>
<organism evidence="7 8">
    <name type="scientific">Laodelphax striatellus</name>
    <name type="common">Small brown planthopper</name>
    <name type="synonym">Delphax striatella</name>
    <dbReference type="NCBI Taxonomy" id="195883"/>
    <lineage>
        <taxon>Eukaryota</taxon>
        <taxon>Metazoa</taxon>
        <taxon>Ecdysozoa</taxon>
        <taxon>Arthropoda</taxon>
        <taxon>Hexapoda</taxon>
        <taxon>Insecta</taxon>
        <taxon>Pterygota</taxon>
        <taxon>Neoptera</taxon>
        <taxon>Paraneoptera</taxon>
        <taxon>Hemiptera</taxon>
        <taxon>Auchenorrhyncha</taxon>
        <taxon>Fulgoroidea</taxon>
        <taxon>Delphacidae</taxon>
        <taxon>Criomorphinae</taxon>
        <taxon>Laodelphax</taxon>
    </lineage>
</organism>
<dbReference type="Pfam" id="PF15630">
    <property type="entry name" value="CENP-S"/>
    <property type="match status" value="1"/>
</dbReference>
<dbReference type="GO" id="GO:0000712">
    <property type="term" value="P:resolution of meiotic recombination intermediates"/>
    <property type="evidence" value="ECO:0007669"/>
    <property type="project" value="TreeGrafter"/>
</dbReference>
<dbReference type="InParanoid" id="A0A482WXG7"/>